<reference evidence="7" key="2">
    <citation type="journal article" date="2010" name="Stand. Genomic Sci.">
        <title>Complete genome sequence of Thermosphaera aggregans type strain (M11TLT).</title>
        <authorList>
            <person name="Spring S."/>
            <person name="Rachel R."/>
            <person name="Lapidus A."/>
            <person name="Davenport K."/>
            <person name="Tice H."/>
            <person name="Copeland A."/>
            <person name="Cheng J.-F."/>
            <person name="Lucas S."/>
            <person name="Chen F."/>
            <person name="Nolan M."/>
            <person name="Bruce D."/>
            <person name="Goodwin L."/>
            <person name="Pitluck S."/>
            <person name="Ivanova N."/>
            <person name="Mavromatis K."/>
            <person name="Ovchinnikova G."/>
            <person name="Pati A."/>
            <person name="Chen A."/>
            <person name="Palaniappan K."/>
            <person name="Land M."/>
            <person name="Hauser L."/>
            <person name="Chang Y.-J."/>
            <person name="Jeffries C.C."/>
            <person name="Brettin T."/>
            <person name="Detter J.C."/>
            <person name="Tapia R."/>
            <person name="Han C."/>
            <person name="Heimerl T."/>
            <person name="Weikl F."/>
            <person name="Brambilla E."/>
            <person name="Goker M."/>
            <person name="Bristow J."/>
            <person name="Eisen J.A."/>
            <person name="Markowitz V."/>
            <person name="Hugenholtz P."/>
            <person name="Kyrpides N.C."/>
            <person name="Klenk H.-P."/>
        </authorList>
    </citation>
    <scope>NUCLEOTIDE SEQUENCE [LARGE SCALE GENOMIC DNA]</scope>
    <source>
        <strain evidence="7">DSM 11486 / M11TL</strain>
    </source>
</reference>
<dbReference type="GeneID" id="9165246"/>
<keyword evidence="5" id="KW-0472">Membrane</keyword>
<keyword evidence="7" id="KW-1185">Reference proteome</keyword>
<evidence type="ECO:0000313" key="7">
    <source>
        <dbReference type="Proteomes" id="UP000002376"/>
    </source>
</evidence>
<evidence type="ECO:0000313" key="6">
    <source>
        <dbReference type="EMBL" id="ADG90513.1"/>
    </source>
</evidence>
<dbReference type="EMBL" id="CP001939">
    <property type="protein sequence ID" value="ADG90513.1"/>
    <property type="molecule type" value="Genomic_DNA"/>
</dbReference>
<dbReference type="eggNOG" id="arCOG01005">
    <property type="taxonomic scope" value="Archaea"/>
</dbReference>
<proteinExistence type="predicted"/>
<dbReference type="InterPro" id="IPR050492">
    <property type="entry name" value="Bact_metal-bind_prot9"/>
</dbReference>
<sequence>MRKALLLFLILGLIWTPPYHSETQGLIIVTTFSSLVPDISLITCPGDFVKGLIPAGIDPHEYMLTPDDVSYLRMADVIVSTAHTHAELQIRELVNSGELNGHLVEVLSINGIRLLKNPNTGQPNYHSVLYDPLNYLSFTYNLTMLLSELNPSMRECYISKYLALYEIVLNTILVHRGKYETTAVADTPLSQYAVEWLGIKIVRLVEAEHDLEASSTDLLEVENLMRERAVGLAIVTYPPTKTSEYLEEQASLYGIPVLRIESPLTNNSFPSRLSMLLSQNITPLETTRTCEVKNGWNSITVTALSALAGVSGLVIGFSIRGRVRVKGK</sequence>
<accession>D5U063</accession>
<keyword evidence="5" id="KW-1133">Transmembrane helix</keyword>
<evidence type="ECO:0000256" key="5">
    <source>
        <dbReference type="SAM" id="Phobius"/>
    </source>
</evidence>
<reference key="3">
    <citation type="submission" date="2010-02" db="EMBL/GenBank/DDBJ databases">
        <title>Complete genome sequence of Thermosphaera aggregans type strain (M11TL).</title>
        <authorList>
            <consortium name="US DOE Joint Genome Institute (JGI-PGF)"/>
            <person name="Spring S."/>
            <person name="Lapidus A."/>
            <person name="Munk C."/>
            <person name="Schroeder M."/>
            <person name="Glavina Del Rio T."/>
            <person name="Tice H."/>
            <person name="Copeland A."/>
            <person name="Cheng J.-F."/>
            <person name="Lucas S."/>
            <person name="Chen F."/>
            <person name="Nolan M."/>
            <person name="Bruce D."/>
            <person name="Goodwin L."/>
            <person name="Pitluck S."/>
            <person name="Ivanova N."/>
            <person name="Mavromatis K."/>
            <person name="Ovchinnikova G."/>
            <person name="Pati A."/>
            <person name="Chen A."/>
            <person name="Palaniappan K."/>
            <person name="Land M."/>
            <person name="Hauser L."/>
            <person name="Chang Y.-J."/>
            <person name="Jeffries C.C."/>
            <person name="Brettin T."/>
            <person name="Detter J.C."/>
            <person name="Tapia R."/>
            <person name="Han C."/>
            <person name="Chain P."/>
            <person name="Heimerl T."/>
            <person name="Weik F."/>
            <person name="Goker M."/>
            <person name="Rachel R."/>
            <person name="Bristow J."/>
            <person name="Eisen J.A."/>
            <person name="Markowitz V."/>
            <person name="Hugenholtz P."/>
            <person name="Kyrpides N.C."/>
            <person name="Klenk H.-P."/>
        </authorList>
    </citation>
    <scope>NUCLEOTIDE SEQUENCE</scope>
    <source>
        <strain>DSM 11486</strain>
    </source>
</reference>
<dbReference type="SUPFAM" id="SSF53807">
    <property type="entry name" value="Helical backbone' metal receptor"/>
    <property type="match status" value="1"/>
</dbReference>
<evidence type="ECO:0000256" key="2">
    <source>
        <dbReference type="ARBA" id="ARBA00022448"/>
    </source>
</evidence>
<evidence type="ECO:0000256" key="1">
    <source>
        <dbReference type="ARBA" id="ARBA00004196"/>
    </source>
</evidence>
<organism evidence="6 7">
    <name type="scientific">Thermosphaera aggregans (strain DSM 11486 / M11TL)</name>
    <dbReference type="NCBI Taxonomy" id="633148"/>
    <lineage>
        <taxon>Archaea</taxon>
        <taxon>Thermoproteota</taxon>
        <taxon>Thermoprotei</taxon>
        <taxon>Desulfurococcales</taxon>
        <taxon>Desulfurococcaceae</taxon>
        <taxon>Thermosphaera</taxon>
    </lineage>
</organism>
<protein>
    <submittedName>
        <fullName evidence="6">ABC-type metal ion transport system periplasmic component/surface adhesin</fullName>
    </submittedName>
</protein>
<feature type="transmembrane region" description="Helical" evidence="5">
    <location>
        <begin position="296"/>
        <end position="319"/>
    </location>
</feature>
<keyword evidence="4" id="KW-0732">Signal</keyword>
<comment type="subcellular location">
    <subcellularLocation>
        <location evidence="1">Cell envelope</location>
    </subcellularLocation>
</comment>
<reference evidence="6 7" key="1">
    <citation type="journal article" date="2010" name="Stand. Genomic Sci.">
        <title>Complete genome sequence of Thermosphaera aggregans type strain (M11TL).</title>
        <authorList>
            <person name="Spring S."/>
            <person name="Rachel R."/>
            <person name="Lapidus A."/>
            <person name="Davenport K."/>
            <person name="Tice H."/>
            <person name="Copeland A."/>
            <person name="Cheng J.F."/>
            <person name="Lucas S."/>
            <person name="Chen F."/>
            <person name="Nolan M."/>
            <person name="Bruce D."/>
            <person name="Goodwin L."/>
            <person name="Pitluck S."/>
            <person name="Ivanova N."/>
            <person name="Mavromatis K."/>
            <person name="Ovchinnikova G."/>
            <person name="Pati A."/>
            <person name="Chen A."/>
            <person name="Palaniappan K."/>
            <person name="Land M."/>
            <person name="Hauser L."/>
            <person name="Chang Y.J."/>
            <person name="Jeffries C.C."/>
            <person name="Brettin T."/>
            <person name="Detter J.C."/>
            <person name="Tapia R."/>
            <person name="Han C."/>
            <person name="Heimerl T."/>
            <person name="Weikl F."/>
            <person name="Brambilla E."/>
            <person name="Goker M."/>
            <person name="Bristow J."/>
            <person name="Eisen J.A."/>
            <person name="Markowitz V."/>
            <person name="Hugenholtz P."/>
            <person name="Kyrpides N.C."/>
            <person name="Klenk H.P."/>
        </authorList>
    </citation>
    <scope>NUCLEOTIDE SEQUENCE [LARGE SCALE GENOMIC DNA]</scope>
    <source>
        <strain evidence="7">DSM 11486 / M11TL</strain>
    </source>
</reference>
<name>D5U063_THEAM</name>
<gene>
    <name evidence="6" type="ordered locus">Tagg_0233</name>
</gene>
<evidence type="ECO:0000256" key="4">
    <source>
        <dbReference type="ARBA" id="ARBA00022729"/>
    </source>
</evidence>
<dbReference type="Pfam" id="PF01297">
    <property type="entry name" value="ZnuA"/>
    <property type="match status" value="1"/>
</dbReference>
<dbReference type="PANTHER" id="PTHR42953:SF1">
    <property type="entry name" value="METAL-BINDING PROTEIN HI_0362-RELATED"/>
    <property type="match status" value="1"/>
</dbReference>
<dbReference type="GO" id="GO:0046872">
    <property type="term" value="F:metal ion binding"/>
    <property type="evidence" value="ECO:0007669"/>
    <property type="project" value="UniProtKB-KW"/>
</dbReference>
<dbReference type="HOGENOM" id="CLU_067263_0_0_2"/>
<dbReference type="OrthoDB" id="50488at2157"/>
<keyword evidence="5" id="KW-0812">Transmembrane</keyword>
<dbReference type="STRING" id="633148.Tagg_0233"/>
<dbReference type="Gene3D" id="3.40.50.1980">
    <property type="entry name" value="Nitrogenase molybdenum iron protein domain"/>
    <property type="match status" value="1"/>
</dbReference>
<dbReference type="Proteomes" id="UP000002376">
    <property type="component" value="Chromosome"/>
</dbReference>
<dbReference type="KEGG" id="tag:Tagg_0233"/>
<keyword evidence="3" id="KW-0479">Metal-binding</keyword>
<dbReference type="PANTHER" id="PTHR42953">
    <property type="entry name" value="HIGH-AFFINITY ZINC UPTAKE SYSTEM PROTEIN ZNUA-RELATED"/>
    <property type="match status" value="1"/>
</dbReference>
<keyword evidence="2" id="KW-0813">Transport</keyword>
<dbReference type="GO" id="GO:0030001">
    <property type="term" value="P:metal ion transport"/>
    <property type="evidence" value="ECO:0007669"/>
    <property type="project" value="InterPro"/>
</dbReference>
<dbReference type="InterPro" id="IPR006127">
    <property type="entry name" value="ZnuA-like"/>
</dbReference>
<dbReference type="RefSeq" id="WP_013129106.1">
    <property type="nucleotide sequence ID" value="NC_014160.1"/>
</dbReference>
<evidence type="ECO:0000256" key="3">
    <source>
        <dbReference type="ARBA" id="ARBA00022723"/>
    </source>
</evidence>
<dbReference type="AlphaFoldDB" id="D5U063"/>